<accession>A0A024S5N3</accession>
<dbReference type="KEGG" id="trr:M419DRAFT_123889"/>
<dbReference type="EMBL" id="KI911151">
    <property type="protein sequence ID" value="ETS00675.1"/>
    <property type="molecule type" value="Genomic_DNA"/>
</dbReference>
<dbReference type="Proteomes" id="UP000024376">
    <property type="component" value="Unassembled WGS sequence"/>
</dbReference>
<sequence length="84" mass="9751">MQARSRRGVEKVHHARLKSSARPTISLFRVVLFFLVFALVLFSGCVQGVVYFLPCVSTSYKDGQIEEKRRRRKTTQVPRVNRQL</sequence>
<gene>
    <name evidence="1" type="ORF">M419DRAFT_123889</name>
</gene>
<dbReference type="HOGENOM" id="CLU_2529086_0_0_1"/>
<evidence type="ECO:0000313" key="2">
    <source>
        <dbReference type="Proteomes" id="UP000024376"/>
    </source>
</evidence>
<protein>
    <submittedName>
        <fullName evidence="1">Uncharacterized protein</fullName>
    </submittedName>
</protein>
<name>A0A024S5N3_HYPJR</name>
<dbReference type="AlphaFoldDB" id="A0A024S5N3"/>
<organism evidence="1 2">
    <name type="scientific">Hypocrea jecorina (strain ATCC 56765 / BCRC 32924 / NRRL 11460 / Rut C-30)</name>
    <name type="common">Trichoderma reesei</name>
    <dbReference type="NCBI Taxonomy" id="1344414"/>
    <lineage>
        <taxon>Eukaryota</taxon>
        <taxon>Fungi</taxon>
        <taxon>Dikarya</taxon>
        <taxon>Ascomycota</taxon>
        <taxon>Pezizomycotina</taxon>
        <taxon>Sordariomycetes</taxon>
        <taxon>Hypocreomycetidae</taxon>
        <taxon>Hypocreales</taxon>
        <taxon>Hypocreaceae</taxon>
        <taxon>Trichoderma</taxon>
    </lineage>
</organism>
<proteinExistence type="predicted"/>
<evidence type="ECO:0000313" key="1">
    <source>
        <dbReference type="EMBL" id="ETS00675.1"/>
    </source>
</evidence>
<reference evidence="2" key="1">
    <citation type="journal article" date="2013" name="Ind. Biotechnol.">
        <title>Comparative genomics analysis of Trichoderma reesei strains.</title>
        <authorList>
            <person name="Koike H."/>
            <person name="Aerts A."/>
            <person name="LaButti K."/>
            <person name="Grigoriev I.V."/>
            <person name="Baker S.E."/>
        </authorList>
    </citation>
    <scope>NUCLEOTIDE SEQUENCE [LARGE SCALE GENOMIC DNA]</scope>
    <source>
        <strain evidence="2">ATCC 56765 / BCRC 32924 / NRRL 11460 / Rut C-30</strain>
    </source>
</reference>